<protein>
    <submittedName>
        <fullName evidence="1">ORF34</fullName>
    </submittedName>
</protein>
<dbReference type="EMBL" id="FJ815289">
    <property type="protein sequence ID" value="AEF97692.1"/>
    <property type="molecule type" value="Genomic_DNA"/>
</dbReference>
<evidence type="ECO:0000313" key="1">
    <source>
        <dbReference type="EMBL" id="AEF97692.1"/>
    </source>
</evidence>
<dbReference type="RefSeq" id="YP_009664574.1">
    <property type="nucleotide sequence ID" value="NC_043042.1"/>
</dbReference>
<name>F6GQ72_9VIRU</name>
<dbReference type="GeneID" id="40524617"/>
<reference evidence="1 2" key="2">
    <citation type="journal article" date="2011" name="Arch. Virol.">
        <title>Partial genome characterization of acipenserid herpesvirus 2: taxonomical proposal for the demarcation of three subfamilies in Alloherpesviridae.</title>
        <authorList>
            <person name="Doszpoly A."/>
            <person name="Somogyi V."/>
            <person name="Lapatra S.E."/>
            <person name="Benko M."/>
        </authorList>
    </citation>
    <scope>NUCLEOTIDE SEQUENCE [LARGE SCALE GENOMIC DNA]</scope>
    <source>
        <strain evidence="2">SRWSHV (Snake River White Sturgeon Herpesvirus)</strain>
    </source>
</reference>
<keyword evidence="2" id="KW-1185">Reference proteome</keyword>
<dbReference type="KEGG" id="vg:40524617"/>
<reference evidence="1 2" key="3">
    <citation type="journal article" date="2011" name="Intervirology">
        <title>Comparative analysis of a conserved gene block from the genome of the members of the genus ictalurivirus.</title>
        <authorList>
            <person name="Doszpoly A."/>
            <person name="Benko M."/>
            <person name="Bovo G."/>
            <person name="Lapatra S.E."/>
            <person name="Harrach B."/>
        </authorList>
    </citation>
    <scope>NUCLEOTIDE SEQUENCE [LARGE SCALE GENOMIC DNA]</scope>
    <source>
        <strain evidence="2">SRWSHV (Snake River White Sturgeon Herpesvirus)</strain>
    </source>
</reference>
<sequence length="450" mass="51953">MEMQSIKKRSLIDFLGEPPCGGIEKKILTWSKHHLYGQDTVSGWCPPTLSYLTSNLIIPIYESTPQFYIHSKHVNTVTNKQHIIHTRRYAPYKFTQSNIIKTPGSKFVMDKKKTVNVFGVKTTRIEFTEGAHRSANYTANCKPLLQPVFRNYFDLIMKSHEEFVTCSKKDVVNNLNYTTYLYGVCNPFFTVIGTSFKKGDFLEPFFFSSINLTNYQDNSNQLFVSMTINSQRLTHDSVSDLGKNLKPIYDLLEVDIKLNWFCCMISLFFDGFINTPNKVVILWFNEMYYVARPHLNTTREPSDWLAYKTFMLHKCAPYLNGYSLSFGQKTGQFVYKNCEFIHIVCVLLESISEKHTVAIESYGNFLIGSNKRQAFWELIATIQTVLGHSAITHCETSTSVIITQDKVIVWNHGPSFRVEPKVIKLLCTKITMYHQYNIDRDETDGEQAKD</sequence>
<evidence type="ECO:0000313" key="2">
    <source>
        <dbReference type="Proteomes" id="UP000243430"/>
    </source>
</evidence>
<reference evidence="1 2" key="1">
    <citation type="journal article" date="2008" name="Arch. Virol.">
        <title>Molecular confirmation of a new herpesvirus from catfish (Ameiurus melas) by testing the performance of a novel PCR method, designed to target the DNA polymerase gene of alloherpesviruses.</title>
        <authorList>
            <person name="Doszpoly A."/>
            <person name="Kovacs E.R."/>
            <person name="Bovo G."/>
            <person name="LaPatra S.E."/>
            <person name="Harrach B."/>
            <person name="Benko M."/>
        </authorList>
    </citation>
    <scope>NUCLEOTIDE SEQUENCE [LARGE SCALE GENOMIC DNA]</scope>
    <source>
        <strain evidence="2">SRWSHV (Snake River White Sturgeon Herpesvirus)</strain>
    </source>
</reference>
<accession>F6GQ72</accession>
<dbReference type="Proteomes" id="UP000243430">
    <property type="component" value="Segment"/>
</dbReference>
<proteinExistence type="predicted"/>
<organism evidence="1 2">
    <name type="scientific">white sturgeon herpesvirus 2</name>
    <dbReference type="NCBI Taxonomy" id="320884"/>
    <lineage>
        <taxon>Viruses</taxon>
        <taxon>Duplodnaviria</taxon>
        <taxon>Heunggongvirae</taxon>
        <taxon>Peploviricota</taxon>
        <taxon>Herviviricetes</taxon>
        <taxon>Herpesvirales</taxon>
        <taxon>Alloherpesviridae</taxon>
        <taxon>Ictavirus</taxon>
        <taxon>Ictavirus acipenseridallo2</taxon>
    </lineage>
</organism>